<evidence type="ECO:0000313" key="11">
    <source>
        <dbReference type="Proteomes" id="UP000700706"/>
    </source>
</evidence>
<dbReference type="AlphaFoldDB" id="A0A952FPN6"/>
<name>A0A952FPN6_9PROT</name>
<feature type="domain" description="Peptidase S49" evidence="9">
    <location>
        <begin position="361"/>
        <end position="509"/>
    </location>
</feature>
<evidence type="ECO:0000256" key="6">
    <source>
        <dbReference type="ARBA" id="ARBA00023136"/>
    </source>
</evidence>
<protein>
    <submittedName>
        <fullName evidence="10">Signal peptide peptidase SppA</fullName>
    </submittedName>
</protein>
<keyword evidence="6 8" id="KW-0472">Membrane</keyword>
<organism evidence="10 11">
    <name type="scientific">Inquilinus limosus</name>
    <dbReference type="NCBI Taxonomy" id="171674"/>
    <lineage>
        <taxon>Bacteria</taxon>
        <taxon>Pseudomonadati</taxon>
        <taxon>Pseudomonadota</taxon>
        <taxon>Alphaproteobacteria</taxon>
        <taxon>Rhodospirillales</taxon>
        <taxon>Rhodospirillaceae</taxon>
        <taxon>Inquilinus</taxon>
    </lineage>
</organism>
<feature type="active site" description="Proton donor/acceptor" evidence="7">
    <location>
        <position position="185"/>
    </location>
</feature>
<dbReference type="PANTHER" id="PTHR33209">
    <property type="entry name" value="PROTEASE 4"/>
    <property type="match status" value="1"/>
</dbReference>
<evidence type="ECO:0000256" key="8">
    <source>
        <dbReference type="SAM" id="Phobius"/>
    </source>
</evidence>
<comment type="similarity">
    <text evidence="2">Belongs to the peptidase S49 family.</text>
</comment>
<evidence type="ECO:0000259" key="9">
    <source>
        <dbReference type="Pfam" id="PF01343"/>
    </source>
</evidence>
<dbReference type="NCBIfam" id="TIGR00705">
    <property type="entry name" value="SppA_67K"/>
    <property type="match status" value="1"/>
</dbReference>
<dbReference type="CDD" id="cd07018">
    <property type="entry name" value="S49_SppA_67K_type"/>
    <property type="match status" value="1"/>
</dbReference>
<comment type="subcellular location">
    <subcellularLocation>
        <location evidence="1">Membrane</location>
    </subcellularLocation>
</comment>
<keyword evidence="8" id="KW-1133">Transmembrane helix</keyword>
<feature type="transmembrane region" description="Helical" evidence="8">
    <location>
        <begin position="7"/>
        <end position="31"/>
    </location>
</feature>
<comment type="caution">
    <text evidence="10">The sequence shown here is derived from an EMBL/GenBank/DDBJ whole genome shotgun (WGS) entry which is preliminary data.</text>
</comment>
<feature type="domain" description="Peptidase S49" evidence="9">
    <location>
        <begin position="135"/>
        <end position="259"/>
    </location>
</feature>
<dbReference type="InterPro" id="IPR004635">
    <property type="entry name" value="Pept_S49_SppA"/>
</dbReference>
<evidence type="ECO:0000256" key="5">
    <source>
        <dbReference type="ARBA" id="ARBA00022825"/>
    </source>
</evidence>
<dbReference type="Proteomes" id="UP000700706">
    <property type="component" value="Unassembled WGS sequence"/>
</dbReference>
<gene>
    <name evidence="10" type="primary">sppA</name>
    <name evidence="10" type="ORF">JF625_13165</name>
</gene>
<dbReference type="InterPro" id="IPR004634">
    <property type="entry name" value="Pept_S49_pIV"/>
</dbReference>
<dbReference type="GO" id="GO:0008236">
    <property type="term" value="F:serine-type peptidase activity"/>
    <property type="evidence" value="ECO:0007669"/>
    <property type="project" value="UniProtKB-KW"/>
</dbReference>
<dbReference type="Pfam" id="PF01343">
    <property type="entry name" value="Peptidase_S49"/>
    <property type="match status" value="2"/>
</dbReference>
<dbReference type="InterPro" id="IPR047272">
    <property type="entry name" value="S49_SppA_C"/>
</dbReference>
<dbReference type="PIRSF" id="PIRSF001217">
    <property type="entry name" value="Protease_4_SppA"/>
    <property type="match status" value="1"/>
</dbReference>
<dbReference type="NCBIfam" id="TIGR00706">
    <property type="entry name" value="SppA_dom"/>
    <property type="match status" value="1"/>
</dbReference>
<dbReference type="GO" id="GO:0016020">
    <property type="term" value="C:membrane"/>
    <property type="evidence" value="ECO:0007669"/>
    <property type="project" value="UniProtKB-SubCell"/>
</dbReference>
<evidence type="ECO:0000256" key="7">
    <source>
        <dbReference type="PIRSR" id="PIRSR001217-1"/>
    </source>
</evidence>
<dbReference type="InterPro" id="IPR029045">
    <property type="entry name" value="ClpP/crotonase-like_dom_sf"/>
</dbReference>
<evidence type="ECO:0000256" key="2">
    <source>
        <dbReference type="ARBA" id="ARBA00008683"/>
    </source>
</evidence>
<proteinExistence type="inferred from homology"/>
<accession>A0A952FPN6</accession>
<dbReference type="Gene3D" id="3.90.226.10">
    <property type="entry name" value="2-enoyl-CoA Hydratase, Chain A, domain 1"/>
    <property type="match status" value="2"/>
</dbReference>
<keyword evidence="5" id="KW-0720">Serine protease</keyword>
<dbReference type="Gene3D" id="6.20.330.10">
    <property type="match status" value="1"/>
</dbReference>
<feature type="active site" description="Nucleophile" evidence="7">
    <location>
        <position position="378"/>
    </location>
</feature>
<dbReference type="EMBL" id="JAEKLZ010000197">
    <property type="protein sequence ID" value="MBW8726091.1"/>
    <property type="molecule type" value="Genomic_DNA"/>
</dbReference>
<dbReference type="SUPFAM" id="SSF52096">
    <property type="entry name" value="ClpP/crotonase"/>
    <property type="match status" value="2"/>
</dbReference>
<keyword evidence="4" id="KW-0378">Hydrolase</keyword>
<keyword evidence="3" id="KW-0645">Protease</keyword>
<dbReference type="GO" id="GO:0006465">
    <property type="term" value="P:signal peptide processing"/>
    <property type="evidence" value="ECO:0007669"/>
    <property type="project" value="InterPro"/>
</dbReference>
<dbReference type="InterPro" id="IPR047217">
    <property type="entry name" value="S49_SppA_67K_type_N"/>
</dbReference>
<evidence type="ECO:0000256" key="1">
    <source>
        <dbReference type="ARBA" id="ARBA00004370"/>
    </source>
</evidence>
<dbReference type="PANTHER" id="PTHR33209:SF1">
    <property type="entry name" value="PEPTIDASE S49 DOMAIN-CONTAINING PROTEIN"/>
    <property type="match status" value="1"/>
</dbReference>
<sequence>MGRFIRAILIIFGVLFLLLIAVVGGSAWYLATRTHPLPKGDLALVLDLRKGAPDQVPGGFSLSRTPLTLHQTIDAIDRAAADPRVGAIVARLSSDAVPLSSAQELRDAIDRARRAGKLTVAHADDLGSGGPGNVAVFLAAGFDQSLMMPQGGVGLTGISVEVPFVRDLLDTVGIQPEVSKRGQYKSAPETFTERDFTPASRAMNEAMAQGLYDQLVAGIAQGRALPPDQVKRLIDGGPYTAKEAVDAKLVDKLAYWDEVDGLVDARAGRKLAEVKADDYLEATEPEVKADQPQVAVIYATGPIVDEASDSRLSREIVGRELAETIDDAVENEKIKAIVLRIDSPGGSVIASALVGRSVGRARDAGKPIVVSMGETAASGGYWIAAQAKAIVAEPSTLTGSIGIFAGKPVLQALWKKVGVSWGNVQRGRNAGIWTINEPLDAAGKSRFEAGIDAGYDAFLQLVAKGRGMDPKAVDAVAQGRVWLGSEAVKNGLVDRLGGLDAAMVIARQAIGLGPDAKVAVVRLPHPRSALDTLRRLISGSPLGGAALLQADLGPLAPVAERFGALAAAVDGPVAAMQPLLLGR</sequence>
<dbReference type="InterPro" id="IPR002142">
    <property type="entry name" value="Peptidase_S49"/>
</dbReference>
<evidence type="ECO:0000256" key="3">
    <source>
        <dbReference type="ARBA" id="ARBA00022670"/>
    </source>
</evidence>
<evidence type="ECO:0000313" key="10">
    <source>
        <dbReference type="EMBL" id="MBW8726091.1"/>
    </source>
</evidence>
<keyword evidence="8" id="KW-0812">Transmembrane</keyword>
<dbReference type="CDD" id="cd07023">
    <property type="entry name" value="S49_Sppa_N_C"/>
    <property type="match status" value="1"/>
</dbReference>
<reference evidence="10" key="1">
    <citation type="submission" date="2020-06" db="EMBL/GenBank/DDBJ databases">
        <title>Stable isotope informed genome-resolved metagenomics uncovers potential trophic interactions in rhizosphere soil.</title>
        <authorList>
            <person name="Starr E.P."/>
            <person name="Shi S."/>
            <person name="Blazewicz S.J."/>
            <person name="Koch B.J."/>
            <person name="Probst A.J."/>
            <person name="Hungate B.A."/>
            <person name="Pett-Ridge J."/>
            <person name="Firestone M.K."/>
            <person name="Banfield J.F."/>
        </authorList>
    </citation>
    <scope>NUCLEOTIDE SEQUENCE</scope>
    <source>
        <strain evidence="10">YM_69_17</strain>
    </source>
</reference>
<evidence type="ECO:0000256" key="4">
    <source>
        <dbReference type="ARBA" id="ARBA00022801"/>
    </source>
</evidence>